<dbReference type="AlphaFoldDB" id="A0A8J4DSS1"/>
<dbReference type="PANTHER" id="PTHR43649">
    <property type="entry name" value="ARABINOSE-BINDING PROTEIN-RELATED"/>
    <property type="match status" value="1"/>
</dbReference>
<dbReference type="SUPFAM" id="SSF53850">
    <property type="entry name" value="Periplasmic binding protein-like II"/>
    <property type="match status" value="1"/>
</dbReference>
<dbReference type="RefSeq" id="WP_203902491.1">
    <property type="nucleotide sequence ID" value="NZ_BOPF01000024.1"/>
</dbReference>
<gene>
    <name evidence="2" type="ORF">Val02_59000</name>
</gene>
<keyword evidence="1" id="KW-0732">Signal</keyword>
<evidence type="ECO:0000313" key="3">
    <source>
        <dbReference type="Proteomes" id="UP000619260"/>
    </source>
</evidence>
<dbReference type="Proteomes" id="UP000619260">
    <property type="component" value="Unassembled WGS sequence"/>
</dbReference>
<protein>
    <submittedName>
        <fullName evidence="2">Sugar ABC transporter substrate-binding protein</fullName>
    </submittedName>
</protein>
<dbReference type="PROSITE" id="PS51257">
    <property type="entry name" value="PROKAR_LIPOPROTEIN"/>
    <property type="match status" value="1"/>
</dbReference>
<feature type="chain" id="PRO_5035171217" evidence="1">
    <location>
        <begin position="26"/>
        <end position="424"/>
    </location>
</feature>
<name>A0A8J4DSS1_9ACTN</name>
<organism evidence="2 3">
    <name type="scientific">Virgisporangium aliadipatigenens</name>
    <dbReference type="NCBI Taxonomy" id="741659"/>
    <lineage>
        <taxon>Bacteria</taxon>
        <taxon>Bacillati</taxon>
        <taxon>Actinomycetota</taxon>
        <taxon>Actinomycetes</taxon>
        <taxon>Micromonosporales</taxon>
        <taxon>Micromonosporaceae</taxon>
        <taxon>Virgisporangium</taxon>
    </lineage>
</organism>
<feature type="signal peptide" evidence="1">
    <location>
        <begin position="1"/>
        <end position="25"/>
    </location>
</feature>
<reference evidence="2" key="1">
    <citation type="submission" date="2021-01" db="EMBL/GenBank/DDBJ databases">
        <title>Whole genome shotgun sequence of Virgisporangium aliadipatigenens NBRC 105644.</title>
        <authorList>
            <person name="Komaki H."/>
            <person name="Tamura T."/>
        </authorList>
    </citation>
    <scope>NUCLEOTIDE SEQUENCE</scope>
    <source>
        <strain evidence="2">NBRC 105644</strain>
    </source>
</reference>
<dbReference type="InterPro" id="IPR050490">
    <property type="entry name" value="Bact_solute-bd_prot1"/>
</dbReference>
<proteinExistence type="predicted"/>
<dbReference type="Gene3D" id="3.40.190.10">
    <property type="entry name" value="Periplasmic binding protein-like II"/>
    <property type="match status" value="2"/>
</dbReference>
<dbReference type="EMBL" id="BOPF01000024">
    <property type="protein sequence ID" value="GIJ49014.1"/>
    <property type="molecule type" value="Genomic_DNA"/>
</dbReference>
<dbReference type="InterPro" id="IPR006059">
    <property type="entry name" value="SBP"/>
</dbReference>
<evidence type="ECO:0000313" key="2">
    <source>
        <dbReference type="EMBL" id="GIJ49014.1"/>
    </source>
</evidence>
<dbReference type="Pfam" id="PF01547">
    <property type="entry name" value="SBP_bac_1"/>
    <property type="match status" value="1"/>
</dbReference>
<accession>A0A8J4DSS1</accession>
<keyword evidence="3" id="KW-1185">Reference proteome</keyword>
<comment type="caution">
    <text evidence="2">The sequence shown here is derived from an EMBL/GenBank/DDBJ whole genome shotgun (WGS) entry which is preliminary data.</text>
</comment>
<dbReference type="PANTHER" id="PTHR43649:SF30">
    <property type="entry name" value="ABC TRANSPORTER SUBSTRATE-BINDING PROTEIN"/>
    <property type="match status" value="1"/>
</dbReference>
<evidence type="ECO:0000256" key="1">
    <source>
        <dbReference type="SAM" id="SignalP"/>
    </source>
</evidence>
<sequence length="424" mass="45859">MRPIARWAAAAVALVALVGSTAACGDDSGDGPVTLRFTWWGNADRAELTEKALDAFEAEHTDIKVETSYAEFNAYWQKMATEIAGGSAPDVLQMDYRYVREYADRNVLAEFGGSTRVDTSKFSQSLIKGGTVGGKVYAIPMGQNTQEFTWDPAAWQAAGATPPADGWTWNDLETAAGKVSASTGNKVRGVVDFGMIEDWFEVWLRQQGKALYTDDGKLAYTAADVQKYWEFTDRLRRSGAATQADVTSKVDGSQANDPVTQKTAASGFGYDSGFTPKTWEIMGREMKLAPFPTSGGDLGQYAKPSMLISVAKRSKHPKEAAQLIDFLLNDKEVGTILGTSRGMPVNSEIRDAIGAALTGPPKVAYEFEKQILPKLKDAPPPPPKGSGAVKAAFQRVYDDVMFQRSSIPAAAEKFMNEAKQALAA</sequence>